<reference evidence="2 3" key="1">
    <citation type="submission" date="2015-09" db="EMBL/GenBank/DDBJ databases">
        <authorList>
            <consortium name="Pathogen Informatics"/>
        </authorList>
    </citation>
    <scope>NUCLEOTIDE SEQUENCE [LARGE SCALE GENOMIC DNA]</scope>
    <source>
        <strain evidence="2 3">2789STDY5834855</strain>
    </source>
</reference>
<evidence type="ECO:0000256" key="1">
    <source>
        <dbReference type="SAM" id="Phobius"/>
    </source>
</evidence>
<keyword evidence="1" id="KW-0472">Membrane</keyword>
<sequence length="916" mass="103086">MTKKSQKKLNLFTLLFIPLILVLLIVFIVLFKNMFLSFPDNSTLSDIISSNTSINTSDKNINMNEVPYISTYYIEPKLSTNEDVIIDYYVTDYYHKEYTEEDTSETFTITVKIDGQKDIIEKNVKAGDNSINIGSFKTTGEQKFSIIATDQYGRNSHELFNFFLVEDSDEKEKSSKEYVMTKDDLLKYNIKNTDTYENKYIATLNLEEPTSETVKAELEKIAETITPNSNTYTCIIADTIGNGEPGNWWGETIVKYADDYNKDTVMQEAANTRAGLQQLLDDISFQGYTSIKLLPGTYRIDHEETIFIPSNFTLDMNGATIKLNQFTGDSALMITLNNTYDSHVINGTIEGDYYSHDYANSPNNSEWVMGISIGGESKYSSFKNLTVKDITGYGGGNGIAKSRDESFGYTYTNPTAIGDTFKLGDIDSETGEFIESTNRTTSDFIDIAGYDGIGYLSISRYLGYQGNSCNTWNMIAHFYDGEQNYISSIDGYFYRRIGVPNGARYMKVTILEESYPTDLSVQYFRVPTHCAFKNIKFENNRCVGLAQAAMKDMLVENCEFTRCGQSSAKCAYDAEDGWDQMQDVTFRNLNFHDNPNNDFLTCAGHNFIIENMKAGKVYFWERTNSYVVRNSNNISNANLGHTSRQRTGYVRFYDNTVNGNISIGAAEDNDDWPLTIKDCNINGRAENVLNKGLFLKCTISSATDNNSNSNWNTALGNGNFKDCTIKDKTGENMGGIYENCTLENISGNIHGTFDISDSTISNWNVYVGGYEPNYSFKNSKLTNFSITFGYWCQGAETLFDNCTISNEDFLLKLPHYSMKKPISIINSSFTSDGNDGMVFYYDDRTGGSAGELVNQDMITIKNNKIKLDNSDYVVSGIGKDTVNNINITFDNNTLLSNNLSLYDKSCKESSNIKISQ</sequence>
<name>A0A174IVH7_9CLOT</name>
<evidence type="ECO:0000313" key="3">
    <source>
        <dbReference type="Proteomes" id="UP000095558"/>
    </source>
</evidence>
<dbReference type="EMBL" id="CYZV01000080">
    <property type="protein sequence ID" value="CUO90056.1"/>
    <property type="molecule type" value="Genomic_DNA"/>
</dbReference>
<accession>A0A174IVH7</accession>
<gene>
    <name evidence="2" type="ORF">ERS852470_03667</name>
</gene>
<dbReference type="Proteomes" id="UP000095558">
    <property type="component" value="Unassembled WGS sequence"/>
</dbReference>
<dbReference type="InterPro" id="IPR011050">
    <property type="entry name" value="Pectin_lyase_fold/virulence"/>
</dbReference>
<keyword evidence="1" id="KW-1133">Transmembrane helix</keyword>
<keyword evidence="1" id="KW-0812">Transmembrane</keyword>
<dbReference type="SUPFAM" id="SSF51126">
    <property type="entry name" value="Pectin lyase-like"/>
    <property type="match status" value="1"/>
</dbReference>
<dbReference type="OrthoDB" id="2743766at2"/>
<dbReference type="AlphaFoldDB" id="A0A174IVH7"/>
<protein>
    <submittedName>
        <fullName evidence="2">Uncharacterized protein</fullName>
    </submittedName>
</protein>
<proteinExistence type="predicted"/>
<dbReference type="RefSeq" id="WP_055278011.1">
    <property type="nucleotide sequence ID" value="NZ_CYZV01000080.1"/>
</dbReference>
<evidence type="ECO:0000313" key="2">
    <source>
        <dbReference type="EMBL" id="CUO90056.1"/>
    </source>
</evidence>
<feature type="transmembrane region" description="Helical" evidence="1">
    <location>
        <begin position="12"/>
        <end position="31"/>
    </location>
</feature>
<organism evidence="2 3">
    <name type="scientific">Clostridium disporicum</name>
    <dbReference type="NCBI Taxonomy" id="84024"/>
    <lineage>
        <taxon>Bacteria</taxon>
        <taxon>Bacillati</taxon>
        <taxon>Bacillota</taxon>
        <taxon>Clostridia</taxon>
        <taxon>Eubacteriales</taxon>
        <taxon>Clostridiaceae</taxon>
        <taxon>Clostridium</taxon>
    </lineage>
</organism>